<dbReference type="OrthoDB" id="709039at2"/>
<evidence type="ECO:0000256" key="1">
    <source>
        <dbReference type="SAM" id="SignalP"/>
    </source>
</evidence>
<feature type="chain" id="PRO_5011513940" evidence="1">
    <location>
        <begin position="25"/>
        <end position="177"/>
    </location>
</feature>
<protein>
    <submittedName>
        <fullName evidence="2">Uncharacterized protein</fullName>
    </submittedName>
</protein>
<dbReference type="AlphaFoldDB" id="A0A1H7MDB8"/>
<keyword evidence="1" id="KW-0732">Signal</keyword>
<feature type="signal peptide" evidence="1">
    <location>
        <begin position="1"/>
        <end position="24"/>
    </location>
</feature>
<name>A0A1H7MDB8_OLID1</name>
<keyword evidence="3" id="KW-1185">Reference proteome</keyword>
<dbReference type="RefSeq" id="WP_139202243.1">
    <property type="nucleotide sequence ID" value="NZ_FOAF01000001.1"/>
</dbReference>
<proteinExistence type="predicted"/>
<sequence length="177" mass="18895">MRKLFLFSGILTLALVTQFRLVHAQTDQTGNVTVSIDLTAPVISIDLGADPNVTFVYSTPEDYTTPQVEPKLGHFTVVSNQDYEVTVQATEEFTVVPENDVPIPLNIVQVSVDPSTTGGGTPAVVPLSSTAGTLVTDGPATIGTTYNINYTIPDATSLINKMPDVYSTTVIYTATQI</sequence>
<reference evidence="3" key="1">
    <citation type="submission" date="2016-10" db="EMBL/GenBank/DDBJ databases">
        <authorList>
            <person name="Varghese N."/>
            <person name="Submissions S."/>
        </authorList>
    </citation>
    <scope>NUCLEOTIDE SEQUENCE [LARGE SCALE GENOMIC DNA]</scope>
    <source>
        <strain evidence="3">DSM 18733</strain>
    </source>
</reference>
<dbReference type="Proteomes" id="UP000199421">
    <property type="component" value="Unassembled WGS sequence"/>
</dbReference>
<evidence type="ECO:0000313" key="3">
    <source>
        <dbReference type="Proteomes" id="UP000199421"/>
    </source>
</evidence>
<dbReference type="EMBL" id="FOAF01000001">
    <property type="protein sequence ID" value="SEL09193.1"/>
    <property type="molecule type" value="Genomic_DNA"/>
</dbReference>
<evidence type="ECO:0000313" key="2">
    <source>
        <dbReference type="EMBL" id="SEL09193.1"/>
    </source>
</evidence>
<organism evidence="2 3">
    <name type="scientific">Olivibacter domesticus</name>
    <name type="common">Pseudosphingobacterium domesticum</name>
    <dbReference type="NCBI Taxonomy" id="407022"/>
    <lineage>
        <taxon>Bacteria</taxon>
        <taxon>Pseudomonadati</taxon>
        <taxon>Bacteroidota</taxon>
        <taxon>Sphingobacteriia</taxon>
        <taxon>Sphingobacteriales</taxon>
        <taxon>Sphingobacteriaceae</taxon>
        <taxon>Olivibacter</taxon>
    </lineage>
</organism>
<dbReference type="STRING" id="407022.SAMN05661044_01961"/>
<accession>A0A1H7MDB8</accession>
<gene>
    <name evidence="2" type="ORF">SAMN05661044_01961</name>
</gene>